<feature type="binding site" evidence="3">
    <location>
        <begin position="23"/>
        <end position="28"/>
    </location>
    <ligand>
        <name>ATP</name>
        <dbReference type="ChEBI" id="CHEBI:30616"/>
    </ligand>
</feature>
<dbReference type="STRING" id="515622.bpr_I1612"/>
<dbReference type="HAMAP" id="MF_00376">
    <property type="entry name" value="Dephospho_CoA_kinase"/>
    <property type="match status" value="1"/>
</dbReference>
<protein>
    <recommendedName>
        <fullName evidence="3 4">Dephospho-CoA kinase</fullName>
        <ecNumber evidence="3 4">2.7.1.24</ecNumber>
    </recommendedName>
    <alternativeName>
        <fullName evidence="3">Dephosphocoenzyme A kinase</fullName>
    </alternativeName>
</protein>
<keyword evidence="2 3" id="KW-0067">ATP-binding</keyword>
<dbReference type="PROSITE" id="PS51219">
    <property type="entry name" value="DPCK"/>
    <property type="match status" value="1"/>
</dbReference>
<reference evidence="5 6" key="1">
    <citation type="journal article" date="2010" name="PLoS ONE">
        <title>The glycobiome of the rumen bacterium Butyrivibrio proteoclasticus B316(T) highlights adaptation to a polysaccharide-rich environment.</title>
        <authorList>
            <person name="Kelly W.J."/>
            <person name="Leahy S.C."/>
            <person name="Altermann E."/>
            <person name="Yeoman C.J."/>
            <person name="Dunne J.C."/>
            <person name="Kong Z."/>
            <person name="Pacheco D.M."/>
            <person name="Li D."/>
            <person name="Noel S.J."/>
            <person name="Moon C.D."/>
            <person name="Cookson A.L."/>
            <person name="Attwood G.T."/>
        </authorList>
    </citation>
    <scope>NUCLEOTIDE SEQUENCE [LARGE SCALE GENOMIC DNA]</scope>
    <source>
        <strain evidence="6">ATCC 51982 / DSM 14932 / B316</strain>
    </source>
</reference>
<keyword evidence="3 5" id="KW-0808">Transferase</keyword>
<name>E0RWH5_BUTPB</name>
<comment type="catalytic activity">
    <reaction evidence="3">
        <text>3'-dephospho-CoA + ATP = ADP + CoA + H(+)</text>
        <dbReference type="Rhea" id="RHEA:18245"/>
        <dbReference type="ChEBI" id="CHEBI:15378"/>
        <dbReference type="ChEBI" id="CHEBI:30616"/>
        <dbReference type="ChEBI" id="CHEBI:57287"/>
        <dbReference type="ChEBI" id="CHEBI:57328"/>
        <dbReference type="ChEBI" id="CHEBI:456216"/>
        <dbReference type="EC" id="2.7.1.24"/>
    </reaction>
</comment>
<dbReference type="NCBIfam" id="TIGR00152">
    <property type="entry name" value="dephospho-CoA kinase"/>
    <property type="match status" value="1"/>
</dbReference>
<keyword evidence="3" id="KW-0173">Coenzyme A biosynthesis</keyword>
<keyword evidence="1 3" id="KW-0547">Nucleotide-binding</keyword>
<organism evidence="5 6">
    <name type="scientific">Butyrivibrio proteoclasticus (strain ATCC 51982 / DSM 14932 / B316)</name>
    <name type="common">Clostridium proteoclasticum</name>
    <dbReference type="NCBI Taxonomy" id="515622"/>
    <lineage>
        <taxon>Bacteria</taxon>
        <taxon>Bacillati</taxon>
        <taxon>Bacillota</taxon>
        <taxon>Clostridia</taxon>
        <taxon>Lachnospirales</taxon>
        <taxon>Lachnospiraceae</taxon>
        <taxon>Butyrivibrio</taxon>
    </lineage>
</organism>
<comment type="function">
    <text evidence="3">Catalyzes the phosphorylation of the 3'-hydroxyl group of dephosphocoenzyme A to form coenzyme A.</text>
</comment>
<gene>
    <name evidence="3 5" type="primary">coaE</name>
    <name evidence="5" type="ordered locus">bpr_I1612</name>
</gene>
<dbReference type="HOGENOM" id="CLU_057180_2_0_9"/>
<sequence length="212" mass="23680">MDKEINKVYPGKTNIIGITGGVGAGKSTVLGYIGEHYNCRIILSDDVANDIKKKGYPAYDKLVELLGEGILGADGEIDRGKMASAIFNNKNMLKNVNNILHPAVNTFIINIIEDEKARGELDFVFVEAALLIENGYDKIADELWYVYASENVRRQRLRSSRGYSDEKITDILGKQLDDATFRKHCQFVIDNSGSLQEAAAQIDQRLSEFETR</sequence>
<evidence type="ECO:0000256" key="4">
    <source>
        <dbReference type="NCBIfam" id="TIGR00152"/>
    </source>
</evidence>
<dbReference type="CDD" id="cd02022">
    <property type="entry name" value="DPCK"/>
    <property type="match status" value="1"/>
</dbReference>
<comment type="subcellular location">
    <subcellularLocation>
        <location evidence="3">Cytoplasm</location>
    </subcellularLocation>
</comment>
<evidence type="ECO:0000313" key="6">
    <source>
        <dbReference type="Proteomes" id="UP000001299"/>
    </source>
</evidence>
<evidence type="ECO:0000256" key="2">
    <source>
        <dbReference type="ARBA" id="ARBA00022840"/>
    </source>
</evidence>
<dbReference type="KEGG" id="bpb:bpr_I1612"/>
<keyword evidence="3" id="KW-0963">Cytoplasm</keyword>
<dbReference type="InterPro" id="IPR027417">
    <property type="entry name" value="P-loop_NTPase"/>
</dbReference>
<dbReference type="AlphaFoldDB" id="E0RWH5"/>
<dbReference type="EC" id="2.7.1.24" evidence="3 4"/>
<dbReference type="Pfam" id="PF01121">
    <property type="entry name" value="CoaE"/>
    <property type="match status" value="1"/>
</dbReference>
<dbReference type="GO" id="GO:0005737">
    <property type="term" value="C:cytoplasm"/>
    <property type="evidence" value="ECO:0007669"/>
    <property type="project" value="UniProtKB-SubCell"/>
</dbReference>
<comment type="pathway">
    <text evidence="3">Cofactor biosynthesis; coenzyme A biosynthesis; CoA from (R)-pantothenate: step 5/5.</text>
</comment>
<dbReference type="EMBL" id="CP001810">
    <property type="protein sequence ID" value="ADL34349.1"/>
    <property type="molecule type" value="Genomic_DNA"/>
</dbReference>
<accession>E0RWH5</accession>
<keyword evidence="3 5" id="KW-0418">Kinase</keyword>
<proteinExistence type="inferred from homology"/>
<dbReference type="GO" id="GO:0005524">
    <property type="term" value="F:ATP binding"/>
    <property type="evidence" value="ECO:0007669"/>
    <property type="project" value="UniProtKB-UniRule"/>
</dbReference>
<dbReference type="SUPFAM" id="SSF52540">
    <property type="entry name" value="P-loop containing nucleoside triphosphate hydrolases"/>
    <property type="match status" value="1"/>
</dbReference>
<dbReference type="GO" id="GO:0015937">
    <property type="term" value="P:coenzyme A biosynthetic process"/>
    <property type="evidence" value="ECO:0007669"/>
    <property type="project" value="UniProtKB-UniRule"/>
</dbReference>
<dbReference type="InterPro" id="IPR001977">
    <property type="entry name" value="Depp_CoAkinase"/>
</dbReference>
<keyword evidence="6" id="KW-1185">Reference proteome</keyword>
<comment type="similarity">
    <text evidence="3">Belongs to the CoaE family.</text>
</comment>
<dbReference type="UniPathway" id="UPA00241">
    <property type="reaction ID" value="UER00356"/>
</dbReference>
<dbReference type="PANTHER" id="PTHR10695">
    <property type="entry name" value="DEPHOSPHO-COA KINASE-RELATED"/>
    <property type="match status" value="1"/>
</dbReference>
<dbReference type="GO" id="GO:0004140">
    <property type="term" value="F:dephospho-CoA kinase activity"/>
    <property type="evidence" value="ECO:0007669"/>
    <property type="project" value="UniProtKB-UniRule"/>
</dbReference>
<evidence type="ECO:0000256" key="3">
    <source>
        <dbReference type="HAMAP-Rule" id="MF_00376"/>
    </source>
</evidence>
<dbReference type="RefSeq" id="WP_013281003.1">
    <property type="nucleotide sequence ID" value="NC_014387.1"/>
</dbReference>
<evidence type="ECO:0000313" key="5">
    <source>
        <dbReference type="EMBL" id="ADL34349.1"/>
    </source>
</evidence>
<dbReference type="eggNOG" id="COG0237">
    <property type="taxonomic scope" value="Bacteria"/>
</dbReference>
<dbReference type="PANTHER" id="PTHR10695:SF46">
    <property type="entry name" value="BIFUNCTIONAL COENZYME A SYNTHASE-RELATED"/>
    <property type="match status" value="1"/>
</dbReference>
<evidence type="ECO:0000256" key="1">
    <source>
        <dbReference type="ARBA" id="ARBA00022741"/>
    </source>
</evidence>
<dbReference type="Proteomes" id="UP000001299">
    <property type="component" value="Chromosome 1"/>
</dbReference>
<dbReference type="Gene3D" id="3.40.50.300">
    <property type="entry name" value="P-loop containing nucleotide triphosphate hydrolases"/>
    <property type="match status" value="1"/>
</dbReference>